<dbReference type="SFLD" id="SFLDG00358">
    <property type="entry name" value="Main_(cytGST)"/>
    <property type="match status" value="1"/>
</dbReference>
<dbReference type="PANTHER" id="PTHR44051">
    <property type="entry name" value="GLUTATHIONE S-TRANSFERASE-RELATED"/>
    <property type="match status" value="1"/>
</dbReference>
<dbReference type="SUPFAM" id="SSF47616">
    <property type="entry name" value="GST C-terminal domain-like"/>
    <property type="match status" value="1"/>
</dbReference>
<dbReference type="InterPro" id="IPR036282">
    <property type="entry name" value="Glutathione-S-Trfase_C_sf"/>
</dbReference>
<dbReference type="SFLD" id="SFLDS00019">
    <property type="entry name" value="Glutathione_Transferase_(cytos"/>
    <property type="match status" value="1"/>
</dbReference>
<dbReference type="Gene3D" id="3.40.30.10">
    <property type="entry name" value="Glutaredoxin"/>
    <property type="match status" value="1"/>
</dbReference>
<feature type="domain" description="GST N-terminal" evidence="2">
    <location>
        <begin position="5"/>
        <end position="95"/>
    </location>
</feature>
<evidence type="ECO:0000313" key="5">
    <source>
        <dbReference type="Proteomes" id="UP001590950"/>
    </source>
</evidence>
<dbReference type="InterPro" id="IPR004045">
    <property type="entry name" value="Glutathione_S-Trfase_N"/>
</dbReference>
<evidence type="ECO:0000256" key="1">
    <source>
        <dbReference type="ARBA" id="ARBA00007409"/>
    </source>
</evidence>
<dbReference type="SUPFAM" id="SSF52833">
    <property type="entry name" value="Thioredoxin-like"/>
    <property type="match status" value="1"/>
</dbReference>
<sequence length="241" mass="28062">MAPTQPDIVLYTSSTPNGQKLSMTLEELEIPYRVENIQIGKNVQKEDWFLKINPNGRIPALVDRTSGSDGKPREKRIFEGAAMMLYLCERYDKEHKLSFPYDSDVYWEVMEWLVWMQSGLGPMQGQANYFFRYAPEKIDYAIKRYQTETKRLYQVLEDRLAEQSKAGSKGPWLVGDKMTIADLACFSWVNWDVWAGVKVKAFKLLSHWADRINDRPAIPKGLDVSEPFEMKSKWQTKVRHP</sequence>
<dbReference type="EMBL" id="JBEFKJ010000009">
    <property type="protein sequence ID" value="KAL2044510.1"/>
    <property type="molecule type" value="Genomic_DNA"/>
</dbReference>
<dbReference type="Proteomes" id="UP001590950">
    <property type="component" value="Unassembled WGS sequence"/>
</dbReference>
<name>A0ABR4AFG9_9LECA</name>
<comment type="caution">
    <text evidence="4">The sequence shown here is derived from an EMBL/GenBank/DDBJ whole genome shotgun (WGS) entry which is preliminary data.</text>
</comment>
<dbReference type="PROSITE" id="PS50405">
    <property type="entry name" value="GST_CTER"/>
    <property type="match status" value="1"/>
</dbReference>
<dbReference type="Gene3D" id="1.20.1050.10">
    <property type="match status" value="1"/>
</dbReference>
<dbReference type="InterPro" id="IPR004046">
    <property type="entry name" value="GST_C"/>
</dbReference>
<reference evidence="4 5" key="1">
    <citation type="submission" date="2024-09" db="EMBL/GenBank/DDBJ databases">
        <title>Rethinking Asexuality: The Enigmatic Case of Functional Sexual Genes in Lepraria (Stereocaulaceae).</title>
        <authorList>
            <person name="Doellman M."/>
            <person name="Sun Y."/>
            <person name="Barcenas-Pena A."/>
            <person name="Lumbsch H.T."/>
            <person name="Grewe F."/>
        </authorList>
    </citation>
    <scope>NUCLEOTIDE SEQUENCE [LARGE SCALE GENOMIC DNA]</scope>
    <source>
        <strain evidence="4 5">Mercado 3170</strain>
    </source>
</reference>
<protein>
    <recommendedName>
        <fullName evidence="6">Glutathione S-transferase</fullName>
    </recommendedName>
</protein>
<dbReference type="Pfam" id="PF00043">
    <property type="entry name" value="GST_C"/>
    <property type="match status" value="1"/>
</dbReference>
<dbReference type="PROSITE" id="PS50404">
    <property type="entry name" value="GST_NTER"/>
    <property type="match status" value="1"/>
</dbReference>
<feature type="domain" description="GST C-terminal" evidence="3">
    <location>
        <begin position="102"/>
        <end position="234"/>
    </location>
</feature>
<dbReference type="SFLD" id="SFLDG01151">
    <property type="entry name" value="Main.2:_Nu-like"/>
    <property type="match status" value="1"/>
</dbReference>
<dbReference type="InterPro" id="IPR036249">
    <property type="entry name" value="Thioredoxin-like_sf"/>
</dbReference>
<comment type="similarity">
    <text evidence="1">Belongs to the GST superfamily.</text>
</comment>
<proteinExistence type="inferred from homology"/>
<evidence type="ECO:0000313" key="4">
    <source>
        <dbReference type="EMBL" id="KAL2044510.1"/>
    </source>
</evidence>
<accession>A0ABR4AFG9</accession>
<dbReference type="Pfam" id="PF13409">
    <property type="entry name" value="GST_N_2"/>
    <property type="match status" value="1"/>
</dbReference>
<dbReference type="PANTHER" id="PTHR44051:SF8">
    <property type="entry name" value="GLUTATHIONE S-TRANSFERASE GSTA"/>
    <property type="match status" value="1"/>
</dbReference>
<organism evidence="4 5">
    <name type="scientific">Stereocaulon virgatum</name>
    <dbReference type="NCBI Taxonomy" id="373712"/>
    <lineage>
        <taxon>Eukaryota</taxon>
        <taxon>Fungi</taxon>
        <taxon>Dikarya</taxon>
        <taxon>Ascomycota</taxon>
        <taxon>Pezizomycotina</taxon>
        <taxon>Lecanoromycetes</taxon>
        <taxon>OSLEUM clade</taxon>
        <taxon>Lecanoromycetidae</taxon>
        <taxon>Lecanorales</taxon>
        <taxon>Lecanorineae</taxon>
        <taxon>Stereocaulaceae</taxon>
        <taxon>Stereocaulon</taxon>
    </lineage>
</organism>
<evidence type="ECO:0008006" key="6">
    <source>
        <dbReference type="Google" id="ProtNLM"/>
    </source>
</evidence>
<keyword evidence="5" id="KW-1185">Reference proteome</keyword>
<dbReference type="InterPro" id="IPR010987">
    <property type="entry name" value="Glutathione-S-Trfase_C-like"/>
</dbReference>
<dbReference type="InterPro" id="IPR040079">
    <property type="entry name" value="Glutathione_S-Trfase"/>
</dbReference>
<gene>
    <name evidence="4" type="ORF">N7G274_003215</name>
</gene>
<evidence type="ECO:0000259" key="2">
    <source>
        <dbReference type="PROSITE" id="PS50404"/>
    </source>
</evidence>
<dbReference type="CDD" id="cd03048">
    <property type="entry name" value="GST_N_Ure2p_like"/>
    <property type="match status" value="1"/>
</dbReference>
<evidence type="ECO:0000259" key="3">
    <source>
        <dbReference type="PROSITE" id="PS50405"/>
    </source>
</evidence>